<dbReference type="AlphaFoldDB" id="A0A494X6D5"/>
<accession>A0A494X6D5</accession>
<proteinExistence type="predicted"/>
<name>A0A494X6D5_9BURK</name>
<evidence type="ECO:0000313" key="1">
    <source>
        <dbReference type="EMBL" id="RKP43764.1"/>
    </source>
</evidence>
<dbReference type="Proteomes" id="UP000270342">
    <property type="component" value="Unassembled WGS sequence"/>
</dbReference>
<keyword evidence="2" id="KW-1185">Reference proteome</keyword>
<dbReference type="EMBL" id="RBZU01000025">
    <property type="protein sequence ID" value="RKP43764.1"/>
    <property type="molecule type" value="Genomic_DNA"/>
</dbReference>
<dbReference type="OrthoDB" id="9017820at2"/>
<evidence type="ECO:0000313" key="2">
    <source>
        <dbReference type="Proteomes" id="UP000270342"/>
    </source>
</evidence>
<gene>
    <name evidence="1" type="ORF">D7S86_28540</name>
</gene>
<organism evidence="1 2">
    <name type="scientific">Pararobbsia silviterrae</name>
    <dbReference type="NCBI Taxonomy" id="1792498"/>
    <lineage>
        <taxon>Bacteria</taxon>
        <taxon>Pseudomonadati</taxon>
        <taxon>Pseudomonadota</taxon>
        <taxon>Betaproteobacteria</taxon>
        <taxon>Burkholderiales</taxon>
        <taxon>Burkholderiaceae</taxon>
        <taxon>Pararobbsia</taxon>
    </lineage>
</organism>
<comment type="caution">
    <text evidence="1">The sequence shown here is derived from an EMBL/GenBank/DDBJ whole genome shotgun (WGS) entry which is preliminary data.</text>
</comment>
<sequence>MIMPRLLSPHELATLLILLHSPAQVANTNPNLEALRAERLIEAVSMTAPSPSSEYRLTEQGNAVLRRLGVA</sequence>
<reference evidence="1 2" key="1">
    <citation type="submission" date="2018-10" db="EMBL/GenBank/DDBJ databases">
        <title>Robbsia sp. DHC34, isolated from soil.</title>
        <authorList>
            <person name="Gao Z.-H."/>
            <person name="Qiu L.-H."/>
        </authorList>
    </citation>
    <scope>NUCLEOTIDE SEQUENCE [LARGE SCALE GENOMIC DNA]</scope>
    <source>
        <strain evidence="1 2">DHC34</strain>
    </source>
</reference>
<protein>
    <submittedName>
        <fullName evidence="1">Uncharacterized protein</fullName>
    </submittedName>
</protein>